<dbReference type="Pfam" id="PF02464">
    <property type="entry name" value="CinA"/>
    <property type="match status" value="1"/>
</dbReference>
<dbReference type="HAMAP" id="MF_00226_B">
    <property type="entry name" value="CinA_B"/>
    <property type="match status" value="1"/>
</dbReference>
<dbReference type="NCBIfam" id="TIGR00199">
    <property type="entry name" value="PncC_domain"/>
    <property type="match status" value="1"/>
</dbReference>
<evidence type="ECO:0000256" key="1">
    <source>
        <dbReference type="HAMAP-Rule" id="MF_00226"/>
    </source>
</evidence>
<dbReference type="InterPro" id="IPR036425">
    <property type="entry name" value="MoaB/Mog-like_dom_sf"/>
</dbReference>
<dbReference type="InterPro" id="IPR050101">
    <property type="entry name" value="CinA"/>
</dbReference>
<dbReference type="Gene3D" id="3.90.950.20">
    <property type="entry name" value="CinA-like"/>
    <property type="match status" value="1"/>
</dbReference>
<dbReference type="Pfam" id="PF00994">
    <property type="entry name" value="MoCF_biosynth"/>
    <property type="match status" value="1"/>
</dbReference>
<evidence type="ECO:0000259" key="2">
    <source>
        <dbReference type="SMART" id="SM00852"/>
    </source>
</evidence>
<name>A0A1A3KLQ8_MYCAS</name>
<protein>
    <recommendedName>
        <fullName evidence="1">CinA-like protein</fullName>
    </recommendedName>
</protein>
<evidence type="ECO:0000313" key="3">
    <source>
        <dbReference type="EMBL" id="OBJ85364.1"/>
    </source>
</evidence>
<dbReference type="SUPFAM" id="SSF142433">
    <property type="entry name" value="CinA-like"/>
    <property type="match status" value="1"/>
</dbReference>
<feature type="domain" description="MoaB/Mog" evidence="2">
    <location>
        <begin position="8"/>
        <end position="189"/>
    </location>
</feature>
<dbReference type="SMART" id="SM00852">
    <property type="entry name" value="MoCF_biosynth"/>
    <property type="match status" value="1"/>
</dbReference>
<dbReference type="NCBIfam" id="TIGR00200">
    <property type="entry name" value="cinA_nterm"/>
    <property type="match status" value="1"/>
</dbReference>
<comment type="caution">
    <text evidence="3">The sequence shown here is derived from an EMBL/GenBank/DDBJ whole genome shotgun (WGS) entry which is preliminary data.</text>
</comment>
<dbReference type="PANTHER" id="PTHR13939:SF0">
    <property type="entry name" value="NMN AMIDOHYDROLASE-LIKE PROTEIN YFAY"/>
    <property type="match status" value="1"/>
</dbReference>
<dbReference type="CDD" id="cd00885">
    <property type="entry name" value="cinA"/>
    <property type="match status" value="1"/>
</dbReference>
<dbReference type="InterPro" id="IPR036653">
    <property type="entry name" value="CinA-like_C"/>
</dbReference>
<dbReference type="AlphaFoldDB" id="A0A1A3KLQ8"/>
<proteinExistence type="inferred from homology"/>
<evidence type="ECO:0000313" key="4">
    <source>
        <dbReference type="Proteomes" id="UP000093925"/>
    </source>
</evidence>
<dbReference type="PANTHER" id="PTHR13939">
    <property type="entry name" value="NICOTINAMIDE-NUCLEOTIDE AMIDOHYDROLASE PNCC"/>
    <property type="match status" value="1"/>
</dbReference>
<reference evidence="3 4" key="1">
    <citation type="submission" date="2016-06" db="EMBL/GenBank/DDBJ databases">
        <authorList>
            <person name="Kjaerup R.B."/>
            <person name="Dalgaard T.S."/>
            <person name="Juul-Madsen H.R."/>
        </authorList>
    </citation>
    <scope>NUCLEOTIDE SEQUENCE [LARGE SCALE GENOMIC DNA]</scope>
    <source>
        <strain evidence="3 4">1276495.2</strain>
    </source>
</reference>
<dbReference type="Proteomes" id="UP000093925">
    <property type="component" value="Unassembled WGS sequence"/>
</dbReference>
<organism evidence="3 4">
    <name type="scientific">Mycobacterium asiaticum</name>
    <dbReference type="NCBI Taxonomy" id="1790"/>
    <lineage>
        <taxon>Bacteria</taxon>
        <taxon>Bacillati</taxon>
        <taxon>Actinomycetota</taxon>
        <taxon>Actinomycetes</taxon>
        <taxon>Mycobacteriales</taxon>
        <taxon>Mycobacteriaceae</taxon>
        <taxon>Mycobacterium</taxon>
    </lineage>
</organism>
<sequence>MTVSARAGIVVTGTEVLTGRVQDRNGPWIADRLLELGVELAHITICGDRPADIEAQLRFMADQGVDLIVTSGGLGPTADDMTVEVVARFCGRELVLDDELENRIAEILKSLMARNPAFAALLEPGNFESVRTANRKQAMIPVGSQILDPVGTAPGVVVPGKPAVLVLPGPPRELQPMWHKAIETPGVQEAIAGRTVYRQEMVRMFGLPESGLAETLREAETAIDGFGALEITTCLRRGELEIVTRYEPDAADAYAQLTQLLRDRHGDKVFSEDGSQVDDLVAGLLAGRRIATAESCTAGLLAARLTERPGSSDYVAGGVVSYSNEAKVQLLGVDAGLIEQHGAVSEPVAQAMAAGALQRFDADTAIAITGIAGPGGGTEEKPVGTVCFTVALGDGRSVTRTLRLPGNRSDVRERSTTVAMHLLLRLLSG</sequence>
<accession>A0A1A3KLQ8</accession>
<dbReference type="PIRSF" id="PIRSF006728">
    <property type="entry name" value="CinA"/>
    <property type="match status" value="1"/>
</dbReference>
<dbReference type="NCBIfam" id="NF001813">
    <property type="entry name" value="PRK00549.1"/>
    <property type="match status" value="1"/>
</dbReference>
<dbReference type="InterPro" id="IPR001453">
    <property type="entry name" value="MoaB/Mog_dom"/>
</dbReference>
<dbReference type="InterPro" id="IPR008136">
    <property type="entry name" value="CinA_C"/>
</dbReference>
<dbReference type="SUPFAM" id="SSF53218">
    <property type="entry name" value="Molybdenum cofactor biosynthesis proteins"/>
    <property type="match status" value="1"/>
</dbReference>
<dbReference type="RefSeq" id="WP_065140117.1">
    <property type="nucleotide sequence ID" value="NZ_LZLF01000225.1"/>
</dbReference>
<dbReference type="InterPro" id="IPR008135">
    <property type="entry name" value="Competence-induced_CinA"/>
</dbReference>
<comment type="similarity">
    <text evidence="1">Belongs to the CinA family.</text>
</comment>
<dbReference type="EMBL" id="LZLM01000072">
    <property type="protein sequence ID" value="OBJ85364.1"/>
    <property type="molecule type" value="Genomic_DNA"/>
</dbReference>
<gene>
    <name evidence="3" type="ORF">A5640_01225</name>
</gene>
<dbReference type="Gene3D" id="3.40.980.10">
    <property type="entry name" value="MoaB/Mog-like domain"/>
    <property type="match status" value="1"/>
</dbReference>